<dbReference type="EMBL" id="QFNK01000038">
    <property type="protein sequence ID" value="PZO87856.1"/>
    <property type="molecule type" value="Genomic_DNA"/>
</dbReference>
<dbReference type="PANTHER" id="PTHR42901:SF1">
    <property type="entry name" value="ALCOHOL DEHYDROGENASE"/>
    <property type="match status" value="1"/>
</dbReference>
<dbReference type="SMART" id="SM00822">
    <property type="entry name" value="PKS_KR"/>
    <property type="match status" value="1"/>
</dbReference>
<dbReference type="PRINTS" id="PR00081">
    <property type="entry name" value="GDHRDH"/>
</dbReference>
<dbReference type="Gene3D" id="3.40.50.720">
    <property type="entry name" value="NAD(P)-binding Rossmann-like Domain"/>
    <property type="match status" value="1"/>
</dbReference>
<evidence type="ECO:0000313" key="6">
    <source>
        <dbReference type="Proteomes" id="UP000249557"/>
    </source>
</evidence>
<dbReference type="SUPFAM" id="SSF51735">
    <property type="entry name" value="NAD(P)-binding Rossmann-fold domains"/>
    <property type="match status" value="1"/>
</dbReference>
<dbReference type="Proteomes" id="UP000249557">
    <property type="component" value="Unassembled WGS sequence"/>
</dbReference>
<name>A0A2W5A2U6_9BACT</name>
<dbReference type="InterPro" id="IPR020904">
    <property type="entry name" value="Sc_DH/Rdtase_CS"/>
</dbReference>
<comment type="caution">
    <text evidence="5">The sequence shown here is derived from an EMBL/GenBank/DDBJ whole genome shotgun (WGS) entry which is preliminary data.</text>
</comment>
<dbReference type="Pfam" id="PF00106">
    <property type="entry name" value="adh_short"/>
    <property type="match status" value="1"/>
</dbReference>
<dbReference type="InterPro" id="IPR057326">
    <property type="entry name" value="KR_dom"/>
</dbReference>
<evidence type="ECO:0000313" key="5">
    <source>
        <dbReference type="EMBL" id="PZO87856.1"/>
    </source>
</evidence>
<dbReference type="InterPro" id="IPR002347">
    <property type="entry name" value="SDR_fam"/>
</dbReference>
<evidence type="ECO:0000256" key="1">
    <source>
        <dbReference type="ARBA" id="ARBA00006484"/>
    </source>
</evidence>
<dbReference type="PANTHER" id="PTHR42901">
    <property type="entry name" value="ALCOHOL DEHYDROGENASE"/>
    <property type="match status" value="1"/>
</dbReference>
<reference evidence="5 6" key="1">
    <citation type="submission" date="2017-08" db="EMBL/GenBank/DDBJ databases">
        <title>Infants hospitalized years apart are colonized by the same room-sourced microbial strains.</title>
        <authorList>
            <person name="Brooks B."/>
            <person name="Olm M.R."/>
            <person name="Firek B.A."/>
            <person name="Baker R."/>
            <person name="Thomas B.C."/>
            <person name="Morowitz M.J."/>
            <person name="Banfield J.F."/>
        </authorList>
    </citation>
    <scope>NUCLEOTIDE SEQUENCE [LARGE SCALE GENOMIC DNA]</scope>
    <source>
        <strain evidence="5">S2_018_000_R2_104</strain>
    </source>
</reference>
<gene>
    <name evidence="5" type="ORF">DI626_03025</name>
</gene>
<comment type="similarity">
    <text evidence="1 3">Belongs to the short-chain dehydrogenases/reductases (SDR) family.</text>
</comment>
<feature type="domain" description="Ketoreductase" evidence="4">
    <location>
        <begin position="11"/>
        <end position="188"/>
    </location>
</feature>
<dbReference type="AlphaFoldDB" id="A0A2W5A2U6"/>
<evidence type="ECO:0000259" key="4">
    <source>
        <dbReference type="SMART" id="SM00822"/>
    </source>
</evidence>
<evidence type="ECO:0000256" key="3">
    <source>
        <dbReference type="RuleBase" id="RU000363"/>
    </source>
</evidence>
<keyword evidence="2" id="KW-0560">Oxidoreductase</keyword>
<dbReference type="InterPro" id="IPR036291">
    <property type="entry name" value="NAD(P)-bd_dom_sf"/>
</dbReference>
<dbReference type="PROSITE" id="PS00061">
    <property type="entry name" value="ADH_SHORT"/>
    <property type="match status" value="1"/>
</dbReference>
<proteinExistence type="inferred from homology"/>
<accession>A0A2W5A2U6</accession>
<dbReference type="FunFam" id="3.40.50.720:FF:000047">
    <property type="entry name" value="NADP-dependent L-serine/L-allo-threonine dehydrogenase"/>
    <property type="match status" value="1"/>
</dbReference>
<sequence>MSDAYARHTPKTVFITGATGDFGKAFVQRFAASGGCNLILHGRDEKKVGALCAGLPSALPLVFDITDKDAMKKAIDGLPETHKNIDLLINNAGLALGLDRGHEASIDDWETMIDVNVTALVRMTRLIAEGMAERKGGHIINIGSTAGNYPYRGGSVYCATKAFVKQFSLSLRADFAGLGIRVTNLEPAQVETQFSAVRFKGDSTRADAVYAGTQSLQAEDIAETVFWAATLPPHVNINRMEVMATTQYPAGLAFERKGN</sequence>
<dbReference type="GO" id="GO:0016616">
    <property type="term" value="F:oxidoreductase activity, acting on the CH-OH group of donors, NAD or NADP as acceptor"/>
    <property type="evidence" value="ECO:0007669"/>
    <property type="project" value="UniProtKB-ARBA"/>
</dbReference>
<evidence type="ECO:0000256" key="2">
    <source>
        <dbReference type="ARBA" id="ARBA00023002"/>
    </source>
</evidence>
<protein>
    <submittedName>
        <fullName evidence="5">NAD(P)-dependent oxidoreductase</fullName>
    </submittedName>
</protein>
<organism evidence="5 6">
    <name type="scientific">Micavibrio aeruginosavorus</name>
    <dbReference type="NCBI Taxonomy" id="349221"/>
    <lineage>
        <taxon>Bacteria</taxon>
        <taxon>Pseudomonadati</taxon>
        <taxon>Bdellovibrionota</taxon>
        <taxon>Bdellovibrionia</taxon>
        <taxon>Bdellovibrionales</taxon>
        <taxon>Pseudobdellovibrionaceae</taxon>
        <taxon>Micavibrio</taxon>
    </lineage>
</organism>
<dbReference type="PRINTS" id="PR00080">
    <property type="entry name" value="SDRFAMILY"/>
</dbReference>